<dbReference type="OrthoDB" id="184880at2759"/>
<name>A0A5M8PFK7_9LECA</name>
<proteinExistence type="predicted"/>
<protein>
    <submittedName>
        <fullName evidence="2">Uncharacterized protein</fullName>
    </submittedName>
</protein>
<reference evidence="2 3" key="1">
    <citation type="submission" date="2019-09" db="EMBL/GenBank/DDBJ databases">
        <title>The hologenome of the rock-dwelling lichen Lasallia pustulata.</title>
        <authorList>
            <person name="Greshake Tzovaras B."/>
            <person name="Segers F."/>
            <person name="Bicker A."/>
            <person name="Dal Grande F."/>
            <person name="Otte J."/>
            <person name="Hankeln T."/>
            <person name="Schmitt I."/>
            <person name="Ebersberger I."/>
        </authorList>
    </citation>
    <scope>NUCLEOTIDE SEQUENCE [LARGE SCALE GENOMIC DNA]</scope>
    <source>
        <strain evidence="2">A1-1</strain>
    </source>
</reference>
<evidence type="ECO:0000256" key="1">
    <source>
        <dbReference type="SAM" id="MobiDB-lite"/>
    </source>
</evidence>
<feature type="compositionally biased region" description="Low complexity" evidence="1">
    <location>
        <begin position="137"/>
        <end position="152"/>
    </location>
</feature>
<dbReference type="Proteomes" id="UP000324767">
    <property type="component" value="Unassembled WGS sequence"/>
</dbReference>
<accession>A0A5M8PFK7</accession>
<evidence type="ECO:0000313" key="2">
    <source>
        <dbReference type="EMBL" id="KAA6408111.1"/>
    </source>
</evidence>
<gene>
    <name evidence="2" type="ORF">FRX48_07852</name>
</gene>
<feature type="region of interest" description="Disordered" evidence="1">
    <location>
        <begin position="132"/>
        <end position="152"/>
    </location>
</feature>
<dbReference type="EMBL" id="VXIT01000014">
    <property type="protein sequence ID" value="KAA6408111.1"/>
    <property type="molecule type" value="Genomic_DNA"/>
</dbReference>
<dbReference type="AlphaFoldDB" id="A0A5M8PFK7"/>
<organism evidence="2 3">
    <name type="scientific">Lasallia pustulata</name>
    <dbReference type="NCBI Taxonomy" id="136370"/>
    <lineage>
        <taxon>Eukaryota</taxon>
        <taxon>Fungi</taxon>
        <taxon>Dikarya</taxon>
        <taxon>Ascomycota</taxon>
        <taxon>Pezizomycotina</taxon>
        <taxon>Lecanoromycetes</taxon>
        <taxon>OSLEUM clade</taxon>
        <taxon>Umbilicariomycetidae</taxon>
        <taxon>Umbilicariales</taxon>
        <taxon>Umbilicariaceae</taxon>
        <taxon>Lasallia</taxon>
    </lineage>
</organism>
<comment type="caution">
    <text evidence="2">The sequence shown here is derived from an EMBL/GenBank/DDBJ whole genome shotgun (WGS) entry which is preliminary data.</text>
</comment>
<sequence length="152" mass="16598">MPKTRCMAIPKPTACACQISDGEPHHSTIPITDETKIADVGTGPASWLVELSHQVPLSVQLDGFNISPAMFPHKAWLTLNMSLETLNAFPDVPEHLVEPDGYLQWDEARSASVICACESEYQAMSASIPRLPRQLASPPSTSPTQTSFHLPY</sequence>
<evidence type="ECO:0000313" key="3">
    <source>
        <dbReference type="Proteomes" id="UP000324767"/>
    </source>
</evidence>